<dbReference type="Pfam" id="PF10412">
    <property type="entry name" value="TrwB_AAD_bind"/>
    <property type="match status" value="1"/>
</dbReference>
<name>A0A2M7RGE5_9BACT</name>
<feature type="compositionally biased region" description="Basic and acidic residues" evidence="1">
    <location>
        <begin position="520"/>
        <end position="545"/>
    </location>
</feature>
<dbReference type="SUPFAM" id="SSF52540">
    <property type="entry name" value="P-loop containing nucleoside triphosphate hydrolases"/>
    <property type="match status" value="1"/>
</dbReference>
<dbReference type="PANTHER" id="PTHR30121">
    <property type="entry name" value="UNCHARACTERIZED PROTEIN YJGR-RELATED"/>
    <property type="match status" value="1"/>
</dbReference>
<proteinExistence type="predicted"/>
<feature type="compositionally biased region" description="Basic and acidic residues" evidence="1">
    <location>
        <begin position="440"/>
        <end position="464"/>
    </location>
</feature>
<gene>
    <name evidence="3" type="ORF">COY66_06345</name>
</gene>
<feature type="region of interest" description="Disordered" evidence="1">
    <location>
        <begin position="440"/>
        <end position="558"/>
    </location>
</feature>
<reference evidence="3 4" key="1">
    <citation type="submission" date="2017-09" db="EMBL/GenBank/DDBJ databases">
        <title>Depth-based differentiation of microbial function through sediment-hosted aquifers and enrichment of novel symbionts in the deep terrestrial subsurface.</title>
        <authorList>
            <person name="Probst A.J."/>
            <person name="Ladd B."/>
            <person name="Jarett J.K."/>
            <person name="Geller-Mcgrath D.E."/>
            <person name="Sieber C.M."/>
            <person name="Emerson J.B."/>
            <person name="Anantharaman K."/>
            <person name="Thomas B.C."/>
            <person name="Malmstrom R."/>
            <person name="Stieglmeier M."/>
            <person name="Klingl A."/>
            <person name="Woyke T."/>
            <person name="Ryan C.M."/>
            <person name="Banfield J.F."/>
        </authorList>
    </citation>
    <scope>NUCLEOTIDE SEQUENCE [LARGE SCALE GENOMIC DNA]</scope>
    <source>
        <strain evidence="3">CG_4_10_14_0_8_um_filter_42_10</strain>
    </source>
</reference>
<dbReference type="InterPro" id="IPR027417">
    <property type="entry name" value="P-loop_NTPase"/>
</dbReference>
<evidence type="ECO:0000256" key="1">
    <source>
        <dbReference type="SAM" id="MobiDB-lite"/>
    </source>
</evidence>
<sequence length="558" mass="63424">MNNPATTIDQVTYFAETNFRNRRVKFGIRDDDRRRHMYLIGKTGMGKSVCLENMIISDIVAGNGVAVVDPHGDTVEKVVKHVPANRINDVIYFNPSDTEYPIAFNILEEVNPQYKNLVAQGLTGVFKKIWADSWGPRLEYILMNTILALLEYPGSTLLGITRMLVDKNYRRKVVTKLTDPIVKAFWLDEYANYNERFRTEAISPIQNKVGQFLSSSIIRNIVGQPKSTIDMRKIMDEKKILLLNLSKGRIGEENSALLGAMMITKIQLAAMSRVDIPEEERKDFYLYVDEFQNFSTESFANILSEARKYRLNLIVAHQYIEQLGDEVKAAVFGNVGTIVCFRVGAEDAEFLEKEFMPYFDQNDLVNLPKYNVYLKLMIDGVSSNPFSATTLPPAVGETGNYEKIVNVSRERYANTKESVEEKIIRWSGVEEMYRATAEEDARYENGEQRARPKTQVRPEYKKPEVAASKPPAAKSVVRIVKDNNDNSVKPAPESPPPAISLQEALKNEPVSFGKSFSRKVPPDPRENGNHDNHTHKNRDHRENSANKHIIRPGQVIKI</sequence>
<dbReference type="PANTHER" id="PTHR30121:SF11">
    <property type="entry name" value="AAA+ ATPASE DOMAIN-CONTAINING PROTEIN"/>
    <property type="match status" value="1"/>
</dbReference>
<accession>A0A2M7RGE5</accession>
<protein>
    <recommendedName>
        <fullName evidence="2">Type IV secretion system coupling protein TraD DNA-binding domain-containing protein</fullName>
    </recommendedName>
</protein>
<evidence type="ECO:0000313" key="4">
    <source>
        <dbReference type="Proteomes" id="UP000230779"/>
    </source>
</evidence>
<evidence type="ECO:0000259" key="2">
    <source>
        <dbReference type="Pfam" id="PF10412"/>
    </source>
</evidence>
<evidence type="ECO:0000313" key="3">
    <source>
        <dbReference type="EMBL" id="PIY95601.1"/>
    </source>
</evidence>
<dbReference type="EMBL" id="PFMD01000076">
    <property type="protein sequence ID" value="PIY95601.1"/>
    <property type="molecule type" value="Genomic_DNA"/>
</dbReference>
<comment type="caution">
    <text evidence="3">The sequence shown here is derived from an EMBL/GenBank/DDBJ whole genome shotgun (WGS) entry which is preliminary data.</text>
</comment>
<dbReference type="CDD" id="cd01127">
    <property type="entry name" value="TrwB_TraG_TraD_VirD4"/>
    <property type="match status" value="1"/>
</dbReference>
<feature type="domain" description="Type IV secretion system coupling protein TraD DNA-binding" evidence="2">
    <location>
        <begin position="32"/>
        <end position="344"/>
    </location>
</feature>
<dbReference type="InterPro" id="IPR019476">
    <property type="entry name" value="T4SS_TraD_DNA-bd"/>
</dbReference>
<organism evidence="3 4">
    <name type="scientific">Candidatus Kerfeldbacteria bacterium CG_4_10_14_0_8_um_filter_42_10</name>
    <dbReference type="NCBI Taxonomy" id="2014248"/>
    <lineage>
        <taxon>Bacteria</taxon>
        <taxon>Candidatus Kerfeldiibacteriota</taxon>
    </lineage>
</organism>
<dbReference type="InterPro" id="IPR051162">
    <property type="entry name" value="T4SS_component"/>
</dbReference>
<dbReference type="Gene3D" id="3.40.50.300">
    <property type="entry name" value="P-loop containing nucleotide triphosphate hydrolases"/>
    <property type="match status" value="2"/>
</dbReference>
<dbReference type="AlphaFoldDB" id="A0A2M7RGE5"/>
<dbReference type="Proteomes" id="UP000230779">
    <property type="component" value="Unassembled WGS sequence"/>
</dbReference>